<dbReference type="VEuPathDB" id="TrichDB:TVAGG3_0249320"/>
<evidence type="ECO:0000256" key="2">
    <source>
        <dbReference type="ARBA" id="ARBA00022664"/>
    </source>
</evidence>
<dbReference type="EMBL" id="DS113443">
    <property type="protein sequence ID" value="EAY05644.1"/>
    <property type="molecule type" value="Genomic_DNA"/>
</dbReference>
<dbReference type="STRING" id="5722.A2ENV4"/>
<evidence type="ECO:0000256" key="1">
    <source>
        <dbReference type="ARBA" id="ARBA00006644"/>
    </source>
</evidence>
<organism evidence="5 6">
    <name type="scientific">Trichomonas vaginalis (strain ATCC PRA-98 / G3)</name>
    <dbReference type="NCBI Taxonomy" id="412133"/>
    <lineage>
        <taxon>Eukaryota</taxon>
        <taxon>Metamonada</taxon>
        <taxon>Parabasalia</taxon>
        <taxon>Trichomonadida</taxon>
        <taxon>Trichomonadidae</taxon>
        <taxon>Trichomonas</taxon>
    </lineage>
</organism>
<keyword evidence="6" id="KW-1185">Reference proteome</keyword>
<feature type="compositionally biased region" description="Basic and acidic residues" evidence="4">
    <location>
        <begin position="104"/>
        <end position="118"/>
    </location>
</feature>
<protein>
    <submittedName>
        <fullName evidence="5">Cell cycle control protein, putative</fullName>
    </submittedName>
</protein>
<gene>
    <name evidence="5" type="ORF">TVAG_216200</name>
</gene>
<dbReference type="VEuPathDB" id="TrichDB:TVAG_216200"/>
<reference evidence="5" key="1">
    <citation type="submission" date="2006-10" db="EMBL/GenBank/DDBJ databases">
        <authorList>
            <person name="Amadeo P."/>
            <person name="Zhao Q."/>
            <person name="Wortman J."/>
            <person name="Fraser-Liggett C."/>
            <person name="Carlton J."/>
        </authorList>
    </citation>
    <scope>NUCLEOTIDE SEQUENCE</scope>
    <source>
        <strain evidence="5">G3</strain>
    </source>
</reference>
<feature type="compositionally biased region" description="Low complexity" evidence="4">
    <location>
        <begin position="119"/>
        <end position="129"/>
    </location>
</feature>
<evidence type="ECO:0000313" key="5">
    <source>
        <dbReference type="EMBL" id="EAY05644.1"/>
    </source>
</evidence>
<name>A2ENV4_TRIV3</name>
<feature type="compositionally biased region" description="Acidic residues" evidence="4">
    <location>
        <begin position="71"/>
        <end position="83"/>
    </location>
</feature>
<feature type="compositionally biased region" description="Basic and acidic residues" evidence="4">
    <location>
        <begin position="59"/>
        <end position="70"/>
    </location>
</feature>
<evidence type="ECO:0000313" key="6">
    <source>
        <dbReference type="Proteomes" id="UP000001542"/>
    </source>
</evidence>
<dbReference type="GO" id="GO:0071013">
    <property type="term" value="C:catalytic step 2 spliceosome"/>
    <property type="evidence" value="ECO:0000318"/>
    <property type="project" value="GO_Central"/>
</dbReference>
<proteinExistence type="inferred from homology"/>
<sequence>MSGSGRPTYRTRKYSDDPAKAYLPTSHQMARSLPGHMKLKYRQKKLLNKEEMLSKLNEAKIESTSLKEVEDYADVDADSDSESIDSSSSSSDEDEDQAILQELARLKKERAEEEERKAQQLQAQQQEQLTQNPLLNPDYSMKLDWRDETVFRNQQMNAPQQTNDHINDPVRNEYHKRFMRRFVRS</sequence>
<dbReference type="KEGG" id="tva:4763513"/>
<evidence type="ECO:0000256" key="3">
    <source>
        <dbReference type="ARBA" id="ARBA00023187"/>
    </source>
</evidence>
<dbReference type="PANTHER" id="PTHR12718:SF2">
    <property type="entry name" value="SPLICEOSOME-ASSOCIATED PROTEIN CWC15 HOMOLOG"/>
    <property type="match status" value="1"/>
</dbReference>
<dbReference type="Pfam" id="PF04889">
    <property type="entry name" value="Cwf_Cwc_15"/>
    <property type="match status" value="1"/>
</dbReference>
<feature type="region of interest" description="Disordered" evidence="4">
    <location>
        <begin position="59"/>
        <end position="138"/>
    </location>
</feature>
<keyword evidence="3" id="KW-0508">mRNA splicing</keyword>
<evidence type="ECO:0000256" key="4">
    <source>
        <dbReference type="SAM" id="MobiDB-lite"/>
    </source>
</evidence>
<dbReference type="OrthoDB" id="30179at2759"/>
<dbReference type="InterPro" id="IPR006973">
    <property type="entry name" value="Cwf_Cwc_15"/>
</dbReference>
<comment type="similarity">
    <text evidence="1">Belongs to the CWC15 family.</text>
</comment>
<dbReference type="RefSeq" id="XP_001317867.1">
    <property type="nucleotide sequence ID" value="XM_001317832.1"/>
</dbReference>
<dbReference type="AlphaFoldDB" id="A2ENV4"/>
<dbReference type="SMR" id="A2ENV4"/>
<accession>A2ENV4</accession>
<keyword evidence="2" id="KW-0507">mRNA processing</keyword>
<dbReference type="GO" id="GO:0003723">
    <property type="term" value="F:RNA binding"/>
    <property type="evidence" value="ECO:0000318"/>
    <property type="project" value="GO_Central"/>
</dbReference>
<feature type="region of interest" description="Disordered" evidence="4">
    <location>
        <begin position="1"/>
        <end position="36"/>
    </location>
</feature>
<dbReference type="PANTHER" id="PTHR12718">
    <property type="entry name" value="CELL CYCLE CONTROL PROTEIN CWF15"/>
    <property type="match status" value="1"/>
</dbReference>
<reference evidence="5" key="2">
    <citation type="journal article" date="2007" name="Science">
        <title>Draft genome sequence of the sexually transmitted pathogen Trichomonas vaginalis.</title>
        <authorList>
            <person name="Carlton J.M."/>
            <person name="Hirt R.P."/>
            <person name="Silva J.C."/>
            <person name="Delcher A.L."/>
            <person name="Schatz M."/>
            <person name="Zhao Q."/>
            <person name="Wortman J.R."/>
            <person name="Bidwell S.L."/>
            <person name="Alsmark U.C.M."/>
            <person name="Besteiro S."/>
            <person name="Sicheritz-Ponten T."/>
            <person name="Noel C.J."/>
            <person name="Dacks J.B."/>
            <person name="Foster P.G."/>
            <person name="Simillion C."/>
            <person name="Van de Peer Y."/>
            <person name="Miranda-Saavedra D."/>
            <person name="Barton G.J."/>
            <person name="Westrop G.D."/>
            <person name="Mueller S."/>
            <person name="Dessi D."/>
            <person name="Fiori P.L."/>
            <person name="Ren Q."/>
            <person name="Paulsen I."/>
            <person name="Zhang H."/>
            <person name="Bastida-Corcuera F.D."/>
            <person name="Simoes-Barbosa A."/>
            <person name="Brown M.T."/>
            <person name="Hayes R.D."/>
            <person name="Mukherjee M."/>
            <person name="Okumura C.Y."/>
            <person name="Schneider R."/>
            <person name="Smith A.J."/>
            <person name="Vanacova S."/>
            <person name="Villalvazo M."/>
            <person name="Haas B.J."/>
            <person name="Pertea M."/>
            <person name="Feldblyum T.V."/>
            <person name="Utterback T.R."/>
            <person name="Shu C.L."/>
            <person name="Osoegawa K."/>
            <person name="de Jong P.J."/>
            <person name="Hrdy I."/>
            <person name="Horvathova L."/>
            <person name="Zubacova Z."/>
            <person name="Dolezal P."/>
            <person name="Malik S.B."/>
            <person name="Logsdon J.M. Jr."/>
            <person name="Henze K."/>
            <person name="Gupta A."/>
            <person name="Wang C.C."/>
            <person name="Dunne R.L."/>
            <person name="Upcroft J.A."/>
            <person name="Upcroft P."/>
            <person name="White O."/>
            <person name="Salzberg S.L."/>
            <person name="Tang P."/>
            <person name="Chiu C.-H."/>
            <person name="Lee Y.-S."/>
            <person name="Embley T.M."/>
            <person name="Coombs G.H."/>
            <person name="Mottram J.C."/>
            <person name="Tachezy J."/>
            <person name="Fraser-Liggett C.M."/>
            <person name="Johnson P.J."/>
        </authorList>
    </citation>
    <scope>NUCLEOTIDE SEQUENCE [LARGE SCALE GENOMIC DNA]</scope>
    <source>
        <strain evidence="5">G3</strain>
    </source>
</reference>
<dbReference type="GO" id="GO:0045292">
    <property type="term" value="P:mRNA cis splicing, via spliceosome"/>
    <property type="evidence" value="ECO:0000318"/>
    <property type="project" value="GO_Central"/>
</dbReference>
<dbReference type="eggNOG" id="KOG3228">
    <property type="taxonomic scope" value="Eukaryota"/>
</dbReference>
<dbReference type="Proteomes" id="UP000001542">
    <property type="component" value="Unassembled WGS sequence"/>
</dbReference>
<dbReference type="InParanoid" id="A2ENV4"/>